<dbReference type="AlphaFoldDB" id="A0A1R3JEZ8"/>
<evidence type="ECO:0000313" key="2">
    <source>
        <dbReference type="Proteomes" id="UP000188268"/>
    </source>
</evidence>
<organism evidence="1 2">
    <name type="scientific">Corchorus capsularis</name>
    <name type="common">Jute</name>
    <dbReference type="NCBI Taxonomy" id="210143"/>
    <lineage>
        <taxon>Eukaryota</taxon>
        <taxon>Viridiplantae</taxon>
        <taxon>Streptophyta</taxon>
        <taxon>Embryophyta</taxon>
        <taxon>Tracheophyta</taxon>
        <taxon>Spermatophyta</taxon>
        <taxon>Magnoliopsida</taxon>
        <taxon>eudicotyledons</taxon>
        <taxon>Gunneridae</taxon>
        <taxon>Pentapetalae</taxon>
        <taxon>rosids</taxon>
        <taxon>malvids</taxon>
        <taxon>Malvales</taxon>
        <taxon>Malvaceae</taxon>
        <taxon>Grewioideae</taxon>
        <taxon>Apeibeae</taxon>
        <taxon>Corchorus</taxon>
    </lineage>
</organism>
<keyword evidence="2" id="KW-1185">Reference proteome</keyword>
<name>A0A1R3JEZ8_COCAP</name>
<protein>
    <submittedName>
        <fullName evidence="1">Uncharacterized protein</fullName>
    </submittedName>
</protein>
<reference evidence="1 2" key="1">
    <citation type="submission" date="2013-09" db="EMBL/GenBank/DDBJ databases">
        <title>Corchorus capsularis genome sequencing.</title>
        <authorList>
            <person name="Alam M."/>
            <person name="Haque M.S."/>
            <person name="Islam M.S."/>
            <person name="Emdad E.M."/>
            <person name="Islam M.M."/>
            <person name="Ahmed B."/>
            <person name="Halim A."/>
            <person name="Hossen Q.M.M."/>
            <person name="Hossain M.Z."/>
            <person name="Ahmed R."/>
            <person name="Khan M.M."/>
            <person name="Islam R."/>
            <person name="Rashid M.M."/>
            <person name="Khan S.A."/>
            <person name="Rahman M.S."/>
            <person name="Alam M."/>
        </authorList>
    </citation>
    <scope>NUCLEOTIDE SEQUENCE [LARGE SCALE GENOMIC DNA]</scope>
    <source>
        <strain evidence="2">cv. CVL-1</strain>
        <tissue evidence="1">Whole seedling</tissue>
    </source>
</reference>
<accession>A0A1R3JEZ8</accession>
<proteinExistence type="predicted"/>
<dbReference type="Proteomes" id="UP000188268">
    <property type="component" value="Unassembled WGS sequence"/>
</dbReference>
<comment type="caution">
    <text evidence="1">The sequence shown here is derived from an EMBL/GenBank/DDBJ whole genome shotgun (WGS) entry which is preliminary data.</text>
</comment>
<evidence type="ECO:0000313" key="1">
    <source>
        <dbReference type="EMBL" id="OMO93382.1"/>
    </source>
</evidence>
<dbReference type="Gramene" id="OMO93382">
    <property type="protein sequence ID" value="OMO93382"/>
    <property type="gene ID" value="CCACVL1_06517"/>
</dbReference>
<dbReference type="EMBL" id="AWWV01008083">
    <property type="protein sequence ID" value="OMO93382.1"/>
    <property type="molecule type" value="Genomic_DNA"/>
</dbReference>
<sequence>MAGCASLLASLFLPPSLFWVVYLLIIFLSPCHLKLFQLLKHFCQLFSSTIETILNYVIIIATQLDEETPNAGSSDPPLQLDVEIGHVDGLVGEVAT</sequence>
<gene>
    <name evidence="1" type="ORF">CCACVL1_06517</name>
</gene>